<proteinExistence type="predicted"/>
<dbReference type="InterPro" id="IPR012340">
    <property type="entry name" value="NA-bd_OB-fold"/>
</dbReference>
<name>A0A3M6VS80_9STRA</name>
<reference evidence="1 2" key="1">
    <citation type="submission" date="2018-06" db="EMBL/GenBank/DDBJ databases">
        <title>Comparative genomics of downy mildews reveals potential adaptations to biotrophy.</title>
        <authorList>
            <person name="Fletcher K."/>
            <person name="Klosterman S.J."/>
            <person name="Derevnina L."/>
            <person name="Martin F."/>
            <person name="Koike S."/>
            <person name="Reyes Chin-Wo S."/>
            <person name="Mou B."/>
            <person name="Michelmore R."/>
        </authorList>
    </citation>
    <scope>NUCLEOTIDE SEQUENCE [LARGE SCALE GENOMIC DNA]</scope>
    <source>
        <strain evidence="1 2">R14</strain>
    </source>
</reference>
<dbReference type="Gene3D" id="2.40.50.140">
    <property type="entry name" value="Nucleic acid-binding proteins"/>
    <property type="match status" value="1"/>
</dbReference>
<gene>
    <name evidence="1" type="ORF">DD238_003817</name>
</gene>
<comment type="caution">
    <text evidence="1">The sequence shown here is derived from an EMBL/GenBank/DDBJ whole genome shotgun (WGS) entry which is preliminary data.</text>
</comment>
<dbReference type="Proteomes" id="UP000282087">
    <property type="component" value="Unassembled WGS sequence"/>
</dbReference>
<evidence type="ECO:0008006" key="3">
    <source>
        <dbReference type="Google" id="ProtNLM"/>
    </source>
</evidence>
<accession>A0A3M6VS80</accession>
<keyword evidence="2" id="KW-1185">Reference proteome</keyword>
<evidence type="ECO:0000313" key="1">
    <source>
        <dbReference type="EMBL" id="RMX68901.1"/>
    </source>
</evidence>
<dbReference type="VEuPathDB" id="FungiDB:DD237_005023"/>
<evidence type="ECO:0000313" key="2">
    <source>
        <dbReference type="Proteomes" id="UP000282087"/>
    </source>
</evidence>
<dbReference type="EMBL" id="QLLG01000048">
    <property type="protein sequence ID" value="RMX68901.1"/>
    <property type="molecule type" value="Genomic_DNA"/>
</dbReference>
<dbReference type="SUPFAM" id="SSF50249">
    <property type="entry name" value="Nucleic acid-binding proteins"/>
    <property type="match status" value="1"/>
</dbReference>
<dbReference type="AlphaFoldDB" id="A0A3M6VS80"/>
<sequence>MGEFVPSGVIEKASLHDMIYVACPKCFTSMTSKLVSNERSGIELVQVQCSSCRTISCLNELQVKYRLKLQLLYGSTIVDGILFDETVESFLGVSAFKMKKDIFPMYPNISQLLEELLLGLRVSFYLQRPAPKRNTHDVQFVRDLKITQIKPLMPQLLPEPAVLFAIKLLQEN</sequence>
<protein>
    <recommendedName>
        <fullName evidence="3">Replication factor A C-terminal domain-containing protein</fullName>
    </recommendedName>
</protein>
<organism evidence="1 2">
    <name type="scientific">Peronospora effusa</name>
    <dbReference type="NCBI Taxonomy" id="542832"/>
    <lineage>
        <taxon>Eukaryota</taxon>
        <taxon>Sar</taxon>
        <taxon>Stramenopiles</taxon>
        <taxon>Oomycota</taxon>
        <taxon>Peronosporomycetes</taxon>
        <taxon>Peronosporales</taxon>
        <taxon>Peronosporaceae</taxon>
        <taxon>Peronospora</taxon>
    </lineage>
</organism>